<reference evidence="2" key="1">
    <citation type="journal article" date="2019" name="Int. J. Syst. Evol. Microbiol.">
        <title>The Global Catalogue of Microorganisms (GCM) 10K type strain sequencing project: providing services to taxonomists for standard genome sequencing and annotation.</title>
        <authorList>
            <consortium name="The Broad Institute Genomics Platform"/>
            <consortium name="The Broad Institute Genome Sequencing Center for Infectious Disease"/>
            <person name="Wu L."/>
            <person name="Ma J."/>
        </authorList>
    </citation>
    <scope>NUCLEOTIDE SEQUENCE [LARGE SCALE GENOMIC DNA]</scope>
    <source>
        <strain evidence="2">CCM 8490</strain>
    </source>
</reference>
<accession>A0ABQ1X7F8</accession>
<keyword evidence="2" id="KW-1185">Reference proteome</keyword>
<gene>
    <name evidence="1" type="ORF">GCM10007332_28340</name>
</gene>
<evidence type="ECO:0000313" key="1">
    <source>
        <dbReference type="EMBL" id="GGG64297.1"/>
    </source>
</evidence>
<evidence type="ECO:0000313" key="2">
    <source>
        <dbReference type="Proteomes" id="UP000658202"/>
    </source>
</evidence>
<sequence length="54" mass="6357">MKALIINGHIKWPQIAEGNLNRIIFEKSKDVFNQNRYEILETVIDNGYEIPQEI</sequence>
<dbReference type="Proteomes" id="UP000658202">
    <property type="component" value="Unassembled WGS sequence"/>
</dbReference>
<comment type="caution">
    <text evidence="1">The sequence shown here is derived from an EMBL/GenBank/DDBJ whole genome shotgun (WGS) entry which is preliminary data.</text>
</comment>
<name>A0ABQ1X7F8_9FLAO</name>
<dbReference type="RefSeq" id="WP_170144242.1">
    <property type="nucleotide sequence ID" value="NZ_BMCW01000007.1"/>
</dbReference>
<proteinExistence type="predicted"/>
<dbReference type="EMBL" id="BMCW01000007">
    <property type="protein sequence ID" value="GGG64297.1"/>
    <property type="molecule type" value="Genomic_DNA"/>
</dbReference>
<organism evidence="1 2">
    <name type="scientific">Epilithonimonas arachidiradicis</name>
    <dbReference type="NCBI Taxonomy" id="1617282"/>
    <lineage>
        <taxon>Bacteria</taxon>
        <taxon>Pseudomonadati</taxon>
        <taxon>Bacteroidota</taxon>
        <taxon>Flavobacteriia</taxon>
        <taxon>Flavobacteriales</taxon>
        <taxon>Weeksellaceae</taxon>
        <taxon>Chryseobacterium group</taxon>
        <taxon>Epilithonimonas</taxon>
    </lineage>
</organism>
<protein>
    <submittedName>
        <fullName evidence="1">Uncharacterized protein</fullName>
    </submittedName>
</protein>